<dbReference type="AlphaFoldDB" id="A0A183H793"/>
<dbReference type="WBParaSite" id="OFLC_0000335401-mRNA-1">
    <property type="protein sequence ID" value="OFLC_0000335401-mRNA-1"/>
    <property type="gene ID" value="OFLC_0000335401"/>
</dbReference>
<dbReference type="Proteomes" id="UP000267606">
    <property type="component" value="Unassembled WGS sequence"/>
</dbReference>
<proteinExistence type="predicted"/>
<reference evidence="1 2" key="2">
    <citation type="submission" date="2018-11" db="EMBL/GenBank/DDBJ databases">
        <authorList>
            <consortium name="Pathogen Informatics"/>
        </authorList>
    </citation>
    <scope>NUCLEOTIDE SEQUENCE [LARGE SCALE GENOMIC DNA]</scope>
</reference>
<organism evidence="3">
    <name type="scientific">Onchocerca flexuosa</name>
    <dbReference type="NCBI Taxonomy" id="387005"/>
    <lineage>
        <taxon>Eukaryota</taxon>
        <taxon>Metazoa</taxon>
        <taxon>Ecdysozoa</taxon>
        <taxon>Nematoda</taxon>
        <taxon>Chromadorea</taxon>
        <taxon>Rhabditida</taxon>
        <taxon>Spirurina</taxon>
        <taxon>Spiruromorpha</taxon>
        <taxon>Filarioidea</taxon>
        <taxon>Onchocercidae</taxon>
        <taxon>Onchocerca</taxon>
    </lineage>
</organism>
<gene>
    <name evidence="1" type="ORF">OFLC_LOCUS3355</name>
</gene>
<name>A0A183H793_9BILA</name>
<evidence type="ECO:0000313" key="2">
    <source>
        <dbReference type="Proteomes" id="UP000267606"/>
    </source>
</evidence>
<dbReference type="EMBL" id="UZAJ01002217">
    <property type="protein sequence ID" value="VDO36216.1"/>
    <property type="molecule type" value="Genomic_DNA"/>
</dbReference>
<keyword evidence="2" id="KW-1185">Reference proteome</keyword>
<reference evidence="3" key="1">
    <citation type="submission" date="2016-06" db="UniProtKB">
        <authorList>
            <consortium name="WormBaseParasite"/>
        </authorList>
    </citation>
    <scope>IDENTIFICATION</scope>
</reference>
<evidence type="ECO:0000313" key="1">
    <source>
        <dbReference type="EMBL" id="VDO36216.1"/>
    </source>
</evidence>
<evidence type="ECO:0000313" key="3">
    <source>
        <dbReference type="WBParaSite" id="OFLC_0000335401-mRNA-1"/>
    </source>
</evidence>
<protein>
    <submittedName>
        <fullName evidence="3">C2H2-type domain-containing protein</fullName>
    </submittedName>
</protein>
<sequence length="216" mass="24818">MFKFSKHIFDELDQSISYLASDSGRLCDTEIITCYQRSSTFCEECGKQTVIINMRRCRTCESELQKMLEYSLQTYCICLQCCVEHHNGHILQEMFTAMSKSENNAIYKSLSQTMKYDHHKFKMKSVHSIQQPSPKFTSETSDLTLFSPTPAQIKCTGNDSCAGYVNISMNSDPDHRFLPENTTVELHNAAIIKKKCETSKHAFMNEIIIHIIADER</sequence>
<dbReference type="STRING" id="387005.A0A183H793"/>
<accession>A0A183H793</accession>